<sequence>MSIIGPRTGWKKTCKRVCLVSRQPVLPVPSRLPVKTQTRAELYCLVHLDGKLLLAILSQIHIAVVARKAS</sequence>
<gene>
    <name evidence="1" type="ORF">PsorP6_017230</name>
</gene>
<evidence type="ECO:0000313" key="2">
    <source>
        <dbReference type="Proteomes" id="UP001163321"/>
    </source>
</evidence>
<reference evidence="1 2" key="1">
    <citation type="journal article" date="2022" name="bioRxiv">
        <title>The genome of the oomycete Peronosclerospora sorghi, a cosmopolitan pathogen of maize and sorghum, is inflated with dispersed pseudogenes.</title>
        <authorList>
            <person name="Fletcher K."/>
            <person name="Martin F."/>
            <person name="Isakeit T."/>
            <person name="Cavanaugh K."/>
            <person name="Magill C."/>
            <person name="Michelmore R."/>
        </authorList>
    </citation>
    <scope>NUCLEOTIDE SEQUENCE [LARGE SCALE GENOMIC DNA]</scope>
    <source>
        <strain evidence="1">P6</strain>
    </source>
</reference>
<protein>
    <submittedName>
        <fullName evidence="1">Uncharacterized protein</fullName>
    </submittedName>
</protein>
<evidence type="ECO:0000313" key="1">
    <source>
        <dbReference type="EMBL" id="KAI9916584.1"/>
    </source>
</evidence>
<dbReference type="Proteomes" id="UP001163321">
    <property type="component" value="Chromosome 2"/>
</dbReference>
<accession>A0ACC0WCQ2</accession>
<proteinExistence type="predicted"/>
<comment type="caution">
    <text evidence="1">The sequence shown here is derived from an EMBL/GenBank/DDBJ whole genome shotgun (WGS) entry which is preliminary data.</text>
</comment>
<dbReference type="EMBL" id="CM047581">
    <property type="protein sequence ID" value="KAI9916584.1"/>
    <property type="molecule type" value="Genomic_DNA"/>
</dbReference>
<name>A0ACC0WCQ2_9STRA</name>
<keyword evidence="2" id="KW-1185">Reference proteome</keyword>
<organism evidence="1 2">
    <name type="scientific">Peronosclerospora sorghi</name>
    <dbReference type="NCBI Taxonomy" id="230839"/>
    <lineage>
        <taxon>Eukaryota</taxon>
        <taxon>Sar</taxon>
        <taxon>Stramenopiles</taxon>
        <taxon>Oomycota</taxon>
        <taxon>Peronosporomycetes</taxon>
        <taxon>Peronosporales</taxon>
        <taxon>Peronosporaceae</taxon>
        <taxon>Peronosclerospora</taxon>
    </lineage>
</organism>